<comment type="similarity">
    <text evidence="2 10">Belongs to the TonB family.</text>
</comment>
<name>A0ABW5EH31_9GAMM</name>
<evidence type="ECO:0000256" key="10">
    <source>
        <dbReference type="RuleBase" id="RU362123"/>
    </source>
</evidence>
<dbReference type="PRINTS" id="PR01374">
    <property type="entry name" value="TONBPROTEIN"/>
</dbReference>
<dbReference type="RefSeq" id="WP_265723569.1">
    <property type="nucleotide sequence ID" value="NZ_JAPIVK010000058.1"/>
</dbReference>
<dbReference type="NCBIfam" id="TIGR01352">
    <property type="entry name" value="tonB_Cterm"/>
    <property type="match status" value="1"/>
</dbReference>
<evidence type="ECO:0000256" key="7">
    <source>
        <dbReference type="ARBA" id="ARBA00022927"/>
    </source>
</evidence>
<gene>
    <name evidence="13" type="ORF">ACFSKX_18685</name>
</gene>
<dbReference type="PANTHER" id="PTHR33446">
    <property type="entry name" value="PROTEIN TONB-RELATED"/>
    <property type="match status" value="1"/>
</dbReference>
<comment type="function">
    <text evidence="10">Interacts with outer membrane receptor proteins that carry out high-affinity binding and energy dependent uptake into the periplasmic space of specific substrates. It could act to transduce energy from the cytoplasmic membrane to specific energy-requiring processes in the outer membrane, resulting in the release into the periplasm of ligands bound by these outer membrane proteins.</text>
</comment>
<evidence type="ECO:0000256" key="8">
    <source>
        <dbReference type="ARBA" id="ARBA00022989"/>
    </source>
</evidence>
<dbReference type="InterPro" id="IPR003538">
    <property type="entry name" value="TonB"/>
</dbReference>
<evidence type="ECO:0000256" key="1">
    <source>
        <dbReference type="ARBA" id="ARBA00004383"/>
    </source>
</evidence>
<dbReference type="Pfam" id="PF03544">
    <property type="entry name" value="TonB_C"/>
    <property type="match status" value="1"/>
</dbReference>
<keyword evidence="8" id="KW-1133">Transmembrane helix</keyword>
<keyword evidence="7 10" id="KW-0653">Protein transport</keyword>
<feature type="chain" id="PRO_5047305801" description="Protein TonB" evidence="11">
    <location>
        <begin position="20"/>
        <end position="110"/>
    </location>
</feature>
<dbReference type="PROSITE" id="PS52015">
    <property type="entry name" value="TONB_CTD"/>
    <property type="match status" value="1"/>
</dbReference>
<sequence length="110" mass="12046">MKQLVFLSLLSFASASASATTIYVKPNYPIEALRNCIEGWVEFELTVMPDGSMKNVRVVGSHPAGIFEEAAREALKKHNLVPKVVNGESVPTPGVRRKITYKIDGECVPT</sequence>
<dbReference type="SUPFAM" id="SSF74653">
    <property type="entry name" value="TolA/TonB C-terminal domain"/>
    <property type="match status" value="1"/>
</dbReference>
<dbReference type="Proteomes" id="UP001597425">
    <property type="component" value="Unassembled WGS sequence"/>
</dbReference>
<keyword evidence="9" id="KW-0472">Membrane</keyword>
<dbReference type="Gene3D" id="3.30.1150.10">
    <property type="match status" value="1"/>
</dbReference>
<evidence type="ECO:0000256" key="2">
    <source>
        <dbReference type="ARBA" id="ARBA00006555"/>
    </source>
</evidence>
<keyword evidence="5 10" id="KW-0997">Cell inner membrane</keyword>
<evidence type="ECO:0000259" key="12">
    <source>
        <dbReference type="PROSITE" id="PS52015"/>
    </source>
</evidence>
<feature type="domain" description="TonB C-terminal" evidence="12">
    <location>
        <begin position="13"/>
        <end position="110"/>
    </location>
</feature>
<organism evidence="13 14">
    <name type="scientific">Microbulbifer halophilus</name>
    <dbReference type="NCBI Taxonomy" id="453963"/>
    <lineage>
        <taxon>Bacteria</taxon>
        <taxon>Pseudomonadati</taxon>
        <taxon>Pseudomonadota</taxon>
        <taxon>Gammaproteobacteria</taxon>
        <taxon>Cellvibrionales</taxon>
        <taxon>Microbulbiferaceae</taxon>
        <taxon>Microbulbifer</taxon>
    </lineage>
</organism>
<evidence type="ECO:0000256" key="3">
    <source>
        <dbReference type="ARBA" id="ARBA00022448"/>
    </source>
</evidence>
<evidence type="ECO:0000313" key="13">
    <source>
        <dbReference type="EMBL" id="MFD2312448.1"/>
    </source>
</evidence>
<evidence type="ECO:0000256" key="11">
    <source>
        <dbReference type="SAM" id="SignalP"/>
    </source>
</evidence>
<keyword evidence="10" id="KW-0735">Signal-anchor</keyword>
<evidence type="ECO:0000256" key="9">
    <source>
        <dbReference type="ARBA" id="ARBA00023136"/>
    </source>
</evidence>
<evidence type="ECO:0000256" key="4">
    <source>
        <dbReference type="ARBA" id="ARBA00022475"/>
    </source>
</evidence>
<evidence type="ECO:0000313" key="14">
    <source>
        <dbReference type="Proteomes" id="UP001597425"/>
    </source>
</evidence>
<dbReference type="EMBL" id="JBHUJD010000044">
    <property type="protein sequence ID" value="MFD2312448.1"/>
    <property type="molecule type" value="Genomic_DNA"/>
</dbReference>
<keyword evidence="6" id="KW-0812">Transmembrane</keyword>
<keyword evidence="14" id="KW-1185">Reference proteome</keyword>
<comment type="subcellular location">
    <subcellularLocation>
        <location evidence="1 10">Cell inner membrane</location>
        <topology evidence="1 10">Single-pass membrane protein</topology>
        <orientation evidence="1 10">Periplasmic side</orientation>
    </subcellularLocation>
</comment>
<feature type="signal peptide" evidence="11">
    <location>
        <begin position="1"/>
        <end position="19"/>
    </location>
</feature>
<keyword evidence="11" id="KW-0732">Signal</keyword>
<keyword evidence="3 10" id="KW-0813">Transport</keyword>
<comment type="caution">
    <text evidence="13">The sequence shown here is derived from an EMBL/GenBank/DDBJ whole genome shotgun (WGS) entry which is preliminary data.</text>
</comment>
<keyword evidence="4 10" id="KW-1003">Cell membrane</keyword>
<dbReference type="InterPro" id="IPR051045">
    <property type="entry name" value="TonB-dependent_transducer"/>
</dbReference>
<dbReference type="InterPro" id="IPR037682">
    <property type="entry name" value="TonB_C"/>
</dbReference>
<dbReference type="InterPro" id="IPR006260">
    <property type="entry name" value="TonB/TolA_C"/>
</dbReference>
<protein>
    <recommendedName>
        <fullName evidence="10">Protein TonB</fullName>
    </recommendedName>
</protein>
<proteinExistence type="inferred from homology"/>
<accession>A0ABW5EH31</accession>
<reference evidence="14" key="1">
    <citation type="journal article" date="2019" name="Int. J. Syst. Evol. Microbiol.">
        <title>The Global Catalogue of Microorganisms (GCM) 10K type strain sequencing project: providing services to taxonomists for standard genome sequencing and annotation.</title>
        <authorList>
            <consortium name="The Broad Institute Genomics Platform"/>
            <consortium name="The Broad Institute Genome Sequencing Center for Infectious Disease"/>
            <person name="Wu L."/>
            <person name="Ma J."/>
        </authorList>
    </citation>
    <scope>NUCLEOTIDE SEQUENCE [LARGE SCALE GENOMIC DNA]</scope>
    <source>
        <strain evidence="14">KCTC 12848</strain>
    </source>
</reference>
<evidence type="ECO:0000256" key="6">
    <source>
        <dbReference type="ARBA" id="ARBA00022692"/>
    </source>
</evidence>
<evidence type="ECO:0000256" key="5">
    <source>
        <dbReference type="ARBA" id="ARBA00022519"/>
    </source>
</evidence>